<evidence type="ECO:0000313" key="2">
    <source>
        <dbReference type="Proteomes" id="UP000553766"/>
    </source>
</evidence>
<proteinExistence type="predicted"/>
<reference evidence="1 2" key="1">
    <citation type="submission" date="2020-08" db="EMBL/GenBank/DDBJ databases">
        <title>Genomic Encyclopedia of Type Strains, Phase IV (KMG-IV): sequencing the most valuable type-strain genomes for metagenomic binning, comparative biology and taxonomic classification.</title>
        <authorList>
            <person name="Goeker M."/>
        </authorList>
    </citation>
    <scope>NUCLEOTIDE SEQUENCE [LARGE SCALE GENOMIC DNA]</scope>
    <source>
        <strain evidence="1 2">DSM 103377</strain>
    </source>
</reference>
<comment type="caution">
    <text evidence="1">The sequence shown here is derived from an EMBL/GenBank/DDBJ whole genome shotgun (WGS) entry which is preliminary data.</text>
</comment>
<organism evidence="1 2">
    <name type="scientific">Rubricella aquisinus</name>
    <dbReference type="NCBI Taxonomy" id="2028108"/>
    <lineage>
        <taxon>Bacteria</taxon>
        <taxon>Pseudomonadati</taxon>
        <taxon>Pseudomonadota</taxon>
        <taxon>Alphaproteobacteria</taxon>
        <taxon>Rhodobacterales</taxon>
        <taxon>Paracoccaceae</taxon>
        <taxon>Rubricella</taxon>
    </lineage>
</organism>
<gene>
    <name evidence="1" type="ORF">FHS89_001830</name>
</gene>
<dbReference type="EMBL" id="JACIJS010000005">
    <property type="protein sequence ID" value="MBB5515810.1"/>
    <property type="molecule type" value="Genomic_DNA"/>
</dbReference>
<accession>A0A840WXA7</accession>
<name>A0A840WXA7_9RHOB</name>
<dbReference type="Pfam" id="PF20083">
    <property type="entry name" value="DUF6477"/>
    <property type="match status" value="1"/>
</dbReference>
<dbReference type="RefSeq" id="WP_184010854.1">
    <property type="nucleotide sequence ID" value="NZ_JACIJS010000005.1"/>
</dbReference>
<dbReference type="AlphaFoldDB" id="A0A840WXA7"/>
<sequence>MKHYIPALPQTEQSPAALRRPRLLVMAARSLVQAQRPAAQKHSLARIVANEADLEQARQRKNAGYRAETHIRALAALILAIKGANAPG</sequence>
<dbReference type="Proteomes" id="UP000553766">
    <property type="component" value="Unassembled WGS sequence"/>
</dbReference>
<protein>
    <submittedName>
        <fullName evidence="1">Uncharacterized protein</fullName>
    </submittedName>
</protein>
<evidence type="ECO:0000313" key="1">
    <source>
        <dbReference type="EMBL" id="MBB5515810.1"/>
    </source>
</evidence>
<keyword evidence="2" id="KW-1185">Reference proteome</keyword>
<dbReference type="InterPro" id="IPR045516">
    <property type="entry name" value="DUF6477"/>
</dbReference>